<dbReference type="PROSITE" id="PS50146">
    <property type="entry name" value="DAGK"/>
    <property type="match status" value="1"/>
</dbReference>
<sequence>MFQQRVVPVLAEAELAFDLYVTKHVQLRSGLCAAQRCVPVARGGCGWRRWDCLRDSVPNIDLVYNGLLEREDWQKALNEVPVGVIPCGSGNGLAKSISHSVE</sequence>
<dbReference type="SUPFAM" id="SSF111331">
    <property type="entry name" value="NAD kinase/diacylglycerol kinase-like"/>
    <property type="match status" value="1"/>
</dbReference>
<feature type="domain" description="DAGKc" evidence="1">
    <location>
        <begin position="63"/>
        <end position="102"/>
    </location>
</feature>
<comment type="caution">
    <text evidence="2">The sequence shown here is derived from an EMBL/GenBank/DDBJ whole genome shotgun (WGS) entry which is preliminary data.</text>
</comment>
<dbReference type="Proteomes" id="UP001153148">
    <property type="component" value="Unassembled WGS sequence"/>
</dbReference>
<gene>
    <name evidence="2" type="ORF">TPAB3V08_LOCUS11905</name>
</gene>
<dbReference type="InterPro" id="IPR017438">
    <property type="entry name" value="ATP-NAD_kinase_N"/>
</dbReference>
<organism evidence="2 3">
    <name type="scientific">Timema podura</name>
    <name type="common">Walking stick</name>
    <dbReference type="NCBI Taxonomy" id="61482"/>
    <lineage>
        <taxon>Eukaryota</taxon>
        <taxon>Metazoa</taxon>
        <taxon>Ecdysozoa</taxon>
        <taxon>Arthropoda</taxon>
        <taxon>Hexapoda</taxon>
        <taxon>Insecta</taxon>
        <taxon>Pterygota</taxon>
        <taxon>Neoptera</taxon>
        <taxon>Polyneoptera</taxon>
        <taxon>Phasmatodea</taxon>
        <taxon>Timematodea</taxon>
        <taxon>Timematoidea</taxon>
        <taxon>Timematidae</taxon>
        <taxon>Timema</taxon>
    </lineage>
</organism>
<accession>A0ABN7PFB5</accession>
<dbReference type="InterPro" id="IPR016064">
    <property type="entry name" value="NAD/diacylglycerol_kinase_sf"/>
</dbReference>
<dbReference type="InterPro" id="IPR001206">
    <property type="entry name" value="Diacylglycerol_kinase_cat_dom"/>
</dbReference>
<feature type="non-terminal residue" evidence="2">
    <location>
        <position position="102"/>
    </location>
</feature>
<reference evidence="2" key="1">
    <citation type="submission" date="2021-03" db="EMBL/GenBank/DDBJ databases">
        <authorList>
            <person name="Tran Van P."/>
        </authorList>
    </citation>
    <scope>NUCLEOTIDE SEQUENCE</scope>
</reference>
<evidence type="ECO:0000313" key="3">
    <source>
        <dbReference type="Proteomes" id="UP001153148"/>
    </source>
</evidence>
<proteinExistence type="predicted"/>
<keyword evidence="3" id="KW-1185">Reference proteome</keyword>
<name>A0ABN7PFB5_TIMPD</name>
<protein>
    <recommendedName>
        <fullName evidence="1">DAGKc domain-containing protein</fullName>
    </recommendedName>
</protein>
<dbReference type="Gene3D" id="3.40.50.10330">
    <property type="entry name" value="Probable inorganic polyphosphate/atp-NAD kinase, domain 1"/>
    <property type="match status" value="1"/>
</dbReference>
<dbReference type="Pfam" id="PF00781">
    <property type="entry name" value="DAGK_cat"/>
    <property type="match status" value="1"/>
</dbReference>
<evidence type="ECO:0000259" key="1">
    <source>
        <dbReference type="PROSITE" id="PS50146"/>
    </source>
</evidence>
<dbReference type="EMBL" id="CAJPIN010038421">
    <property type="protein sequence ID" value="CAG2064961.1"/>
    <property type="molecule type" value="Genomic_DNA"/>
</dbReference>
<evidence type="ECO:0000313" key="2">
    <source>
        <dbReference type="EMBL" id="CAG2064961.1"/>
    </source>
</evidence>